<feature type="transmembrane region" description="Helical" evidence="9">
    <location>
        <begin position="618"/>
        <end position="639"/>
    </location>
</feature>
<dbReference type="PANTHER" id="PTHR11616">
    <property type="entry name" value="SODIUM/CHLORIDE DEPENDENT TRANSPORTER"/>
    <property type="match status" value="1"/>
</dbReference>
<keyword evidence="6" id="KW-0479">Metal-binding</keyword>
<feature type="binding site" evidence="6">
    <location>
        <position position="316"/>
    </location>
    <ligand>
        <name>Na(+)</name>
        <dbReference type="ChEBI" id="CHEBI:29101"/>
        <label>1</label>
    </ligand>
</feature>
<sequence length="773" mass="86244">MASLEEISDMPDEELSRKYKPSNLKEIRTAKTQNSFAETKKTENILIQVAFSVGLGSIWRFPYMCHRNGGGSFILMYFFMLLLVGTPLLYMEMVMGQWLRVDNIRVWKQLVPWLGGVGYTSMLVCFLVSLCNSVIISWSLSYLGHSFHHSLPWNQCPLVKSSNETDFSCLQTVPYQYFWYNTALHASGNIEEGVEALVLNLTLCIFAAWLLLFLIMISELKISVSMLIFSVFLPYIILFCLLIRSLFLEGASVSLKRVVTTELSAFASLDLWRQAGGHVLYSLSLGMGTVITFSSYKAQGNVQDYFQVAFMVILVNLLTSLLSTAVVFLVLGFWATTSGPACIEKSISNLMNLISEGVLPQDARPPKNILLLQSLDYLDWISNIPQNLQYQIIQLTPSCSIKTQKEKFMEGPGLVFVAFSQVISLFPGAPFWAIIFFLALLITGLGTLIRILEGVALPLQNAIPVFRKHPKLLSACPQSPGLTSTPGPTLHVDLIVANPASDLVVICLGGLLGSLVFASRAGSYIMSLFDEHLVSLVLIIVVTFQNVALAWIYGASRFREEMFIELGRLVWSIFTFLWCYVTLPGLLALLTICFMQLYQKAPPYYIAWNASGSQEVKLPYLPSSLNWLTLILIFILLPIPALPLHHWWNLQDPTPSDPIEKTLPFKKVSLKPLPWQTQPMGNATVTPQDTVSEDSSMEPNLDSLWQFNFPQSRNSLVSSWFSLPLAASQLSVLSIRSVSPSLSRQVSPANKAVDNSNLHREATEGNLHSKSAK</sequence>
<protein>
    <recommendedName>
        <fullName evidence="7">Transporter</fullName>
    </recommendedName>
</protein>
<keyword evidence="3 7" id="KW-0812">Transmembrane</keyword>
<comment type="subcellular location">
    <subcellularLocation>
        <location evidence="1">Membrane</location>
        <topology evidence="1">Multi-pass membrane protein</topology>
    </subcellularLocation>
</comment>
<dbReference type="PROSITE" id="PS50267">
    <property type="entry name" value="NA_NEUROTRAN_SYMP_3"/>
    <property type="match status" value="1"/>
</dbReference>
<feature type="binding site" evidence="6">
    <location>
        <position position="53"/>
    </location>
    <ligand>
        <name>Na(+)</name>
        <dbReference type="ChEBI" id="CHEBI:29101"/>
        <label>1</label>
    </ligand>
</feature>
<feature type="transmembrane region" description="Helical" evidence="9">
    <location>
        <begin position="278"/>
        <end position="296"/>
    </location>
</feature>
<feature type="compositionally biased region" description="Polar residues" evidence="8">
    <location>
        <begin position="675"/>
        <end position="690"/>
    </location>
</feature>
<proteinExistence type="inferred from homology"/>
<dbReference type="AlphaFoldDB" id="A0A2Y9DWJ4"/>
<dbReference type="InterPro" id="IPR000175">
    <property type="entry name" value="Na/ntran_symport"/>
</dbReference>
<feature type="region of interest" description="Disordered" evidence="8">
    <location>
        <begin position="744"/>
        <end position="773"/>
    </location>
</feature>
<dbReference type="InParanoid" id="A0A2Y9DWJ4"/>
<feature type="transmembrane region" description="Helical" evidence="9">
    <location>
        <begin position="308"/>
        <end position="335"/>
    </location>
</feature>
<feature type="transmembrane region" description="Helical" evidence="9">
    <location>
        <begin position="45"/>
        <end position="63"/>
    </location>
</feature>
<accession>A0A2Y9DWJ4</accession>
<evidence type="ECO:0000256" key="6">
    <source>
        <dbReference type="PIRSR" id="PIRSR600175-1"/>
    </source>
</evidence>
<feature type="transmembrane region" description="Helical" evidence="9">
    <location>
        <begin position="532"/>
        <end position="553"/>
    </location>
</feature>
<evidence type="ECO:0000256" key="4">
    <source>
        <dbReference type="ARBA" id="ARBA00022989"/>
    </source>
</evidence>
<keyword evidence="7" id="KW-0769">Symport</keyword>
<dbReference type="GO" id="GO:0035725">
    <property type="term" value="P:sodium ion transmembrane transport"/>
    <property type="evidence" value="ECO:0007669"/>
    <property type="project" value="TreeGrafter"/>
</dbReference>
<dbReference type="RefSeq" id="XP_004381880.1">
    <property type="nucleotide sequence ID" value="XM_004381823.1"/>
</dbReference>
<evidence type="ECO:0000256" key="7">
    <source>
        <dbReference type="RuleBase" id="RU003732"/>
    </source>
</evidence>
<keyword evidence="2 7" id="KW-0813">Transport</keyword>
<keyword evidence="6" id="KW-0915">Sodium</keyword>
<dbReference type="OrthoDB" id="9614357at2759"/>
<reference evidence="11" key="1">
    <citation type="submission" date="2025-08" db="UniProtKB">
        <authorList>
            <consortium name="RefSeq"/>
        </authorList>
    </citation>
    <scope>IDENTIFICATION</scope>
</reference>
<dbReference type="Proteomes" id="UP000248480">
    <property type="component" value="Unplaced"/>
</dbReference>
<dbReference type="SUPFAM" id="SSF161070">
    <property type="entry name" value="SNF-like"/>
    <property type="match status" value="1"/>
</dbReference>
<dbReference type="GO" id="GO:0015293">
    <property type="term" value="F:symporter activity"/>
    <property type="evidence" value="ECO:0007669"/>
    <property type="project" value="UniProtKB-KW"/>
</dbReference>
<keyword evidence="10" id="KW-1185">Reference proteome</keyword>
<feature type="transmembrane region" description="Helical" evidence="9">
    <location>
        <begin position="224"/>
        <end position="247"/>
    </location>
</feature>
<dbReference type="PRINTS" id="PR00176">
    <property type="entry name" value="NANEUSMPORT"/>
</dbReference>
<feature type="transmembrane region" description="Helical" evidence="9">
    <location>
        <begin position="431"/>
        <end position="452"/>
    </location>
</feature>
<dbReference type="KEGG" id="tmu:101354189"/>
<dbReference type="PROSITE" id="PS00610">
    <property type="entry name" value="NA_NEUROTRAN_SYMP_1"/>
    <property type="match status" value="1"/>
</dbReference>
<feature type="transmembrane region" description="Helical" evidence="9">
    <location>
        <begin position="69"/>
        <end position="90"/>
    </location>
</feature>
<evidence type="ECO:0000256" key="1">
    <source>
        <dbReference type="ARBA" id="ARBA00004141"/>
    </source>
</evidence>
<evidence type="ECO:0000256" key="8">
    <source>
        <dbReference type="SAM" id="MobiDB-lite"/>
    </source>
</evidence>
<feature type="compositionally biased region" description="Polar residues" evidence="8">
    <location>
        <begin position="744"/>
        <end position="756"/>
    </location>
</feature>
<evidence type="ECO:0000313" key="10">
    <source>
        <dbReference type="Proteomes" id="UP000248480"/>
    </source>
</evidence>
<keyword evidence="4 9" id="KW-1133">Transmembrane helix</keyword>
<dbReference type="NCBIfam" id="NF037979">
    <property type="entry name" value="Na_transp"/>
    <property type="match status" value="1"/>
</dbReference>
<feature type="transmembrane region" description="Helical" evidence="9">
    <location>
        <begin position="110"/>
        <end position="138"/>
    </location>
</feature>
<dbReference type="GeneID" id="101354189"/>
<dbReference type="InterPro" id="IPR037272">
    <property type="entry name" value="SNS_sf"/>
</dbReference>
<evidence type="ECO:0000313" key="11">
    <source>
        <dbReference type="RefSeq" id="XP_004381880.1"/>
    </source>
</evidence>
<dbReference type="PANTHER" id="PTHR11616:SF233">
    <property type="entry name" value="TRANSPORTER"/>
    <property type="match status" value="1"/>
</dbReference>
<evidence type="ECO:0000256" key="2">
    <source>
        <dbReference type="ARBA" id="ARBA00022448"/>
    </source>
</evidence>
<feature type="transmembrane region" description="Helical" evidence="9">
    <location>
        <begin position="573"/>
        <end position="598"/>
    </location>
</feature>
<feature type="region of interest" description="Disordered" evidence="8">
    <location>
        <begin position="675"/>
        <end position="697"/>
    </location>
</feature>
<dbReference type="GO" id="GO:0046872">
    <property type="term" value="F:metal ion binding"/>
    <property type="evidence" value="ECO:0007669"/>
    <property type="project" value="UniProtKB-KW"/>
</dbReference>
<evidence type="ECO:0000256" key="3">
    <source>
        <dbReference type="ARBA" id="ARBA00022692"/>
    </source>
</evidence>
<gene>
    <name evidence="11" type="primary">LOC101354189</name>
</gene>
<name>A0A2Y9DWJ4_TRIMA</name>
<dbReference type="Pfam" id="PF00209">
    <property type="entry name" value="SNF"/>
    <property type="match status" value="2"/>
</dbReference>
<keyword evidence="5 9" id="KW-0472">Membrane</keyword>
<dbReference type="GO" id="GO:0006865">
    <property type="term" value="P:amino acid transport"/>
    <property type="evidence" value="ECO:0007669"/>
    <property type="project" value="TreeGrafter"/>
</dbReference>
<evidence type="ECO:0000256" key="5">
    <source>
        <dbReference type="ARBA" id="ARBA00023136"/>
    </source>
</evidence>
<feature type="transmembrane region" description="Helical" evidence="9">
    <location>
        <begin position="503"/>
        <end position="526"/>
    </location>
</feature>
<organism evidence="10 11">
    <name type="scientific">Trichechus manatus latirostris</name>
    <name type="common">Florida manatee</name>
    <dbReference type="NCBI Taxonomy" id="127582"/>
    <lineage>
        <taxon>Eukaryota</taxon>
        <taxon>Metazoa</taxon>
        <taxon>Chordata</taxon>
        <taxon>Craniata</taxon>
        <taxon>Vertebrata</taxon>
        <taxon>Euteleostomi</taxon>
        <taxon>Mammalia</taxon>
        <taxon>Eutheria</taxon>
        <taxon>Afrotheria</taxon>
        <taxon>Sirenia</taxon>
        <taxon>Trichechidae</taxon>
        <taxon>Trichechus</taxon>
    </lineage>
</organism>
<feature type="binding site" evidence="6">
    <location>
        <position position="282"/>
    </location>
    <ligand>
        <name>Na(+)</name>
        <dbReference type="ChEBI" id="CHEBI:29101"/>
        <label>1</label>
    </ligand>
</feature>
<evidence type="ECO:0000256" key="9">
    <source>
        <dbReference type="SAM" id="Phobius"/>
    </source>
</evidence>
<feature type="transmembrane region" description="Helical" evidence="9">
    <location>
        <begin position="197"/>
        <end position="217"/>
    </location>
</feature>
<dbReference type="GO" id="GO:0005886">
    <property type="term" value="C:plasma membrane"/>
    <property type="evidence" value="ECO:0007669"/>
    <property type="project" value="TreeGrafter"/>
</dbReference>
<comment type="similarity">
    <text evidence="7">Belongs to the sodium:neurotransmitter symporter (SNF) (TC 2.A.22) family.</text>
</comment>